<dbReference type="Pfam" id="PF01547">
    <property type="entry name" value="SBP_bac_1"/>
    <property type="match status" value="1"/>
</dbReference>
<dbReference type="CDD" id="cd13585">
    <property type="entry name" value="PBP2_TMBP_like"/>
    <property type="match status" value="1"/>
</dbReference>
<sequence precursor="true">MSKKIFIVIVLTVALFTQLHGKTFLRAATWDEAEGAKWVKEVFSKYEQMNPQVKINVQSITQGYDDKIITSLAGGTPPDLFMWWDYPRLASLDVLTPLENLVDLSNIDPMLVKWVSYNGHVWGIPKDWTTRVIWFNKEVFDKYGVPYPDNNWTWKEFREVAKKLTHPEEKVWGFLVTPYVYEWEGYVRMNGGSYLSPDTSTMNGYLNSKETIEAIEFLTNLYLIDGVSPSPSLISASGGSYAMFESGKVAMIDDGVWFIGYMRSRNPSLTIQDLAKKFGCVFPPHPEGKQLKVMIHNSAWVIPKNSKNKEIALDIIRFLAKEGGRTMAEGGWAFPIDMKIAEEMKLYEDPILGTFLKLLPYAVEDPSFLKRSDWSEKFEQYIADAFDLIMLRKATVEEALNKAVEESEKALGRK</sequence>
<dbReference type="GO" id="GO:0042956">
    <property type="term" value="P:maltodextrin transmembrane transport"/>
    <property type="evidence" value="ECO:0007669"/>
    <property type="project" value="TreeGrafter"/>
</dbReference>
<dbReference type="Gene3D" id="3.40.190.10">
    <property type="entry name" value="Periplasmic binding protein-like II"/>
    <property type="match status" value="1"/>
</dbReference>
<keyword evidence="2" id="KW-0813">Transport</keyword>
<dbReference type="RefSeq" id="WP_012003325.1">
    <property type="nucleotide sequence ID" value="NC_009828.1"/>
</dbReference>
<accession>A8F6R5</accession>
<evidence type="ECO:0000256" key="2">
    <source>
        <dbReference type="ARBA" id="ARBA00022448"/>
    </source>
</evidence>
<evidence type="ECO:0000256" key="1">
    <source>
        <dbReference type="ARBA" id="ARBA00008520"/>
    </source>
</evidence>
<dbReference type="GO" id="GO:0015768">
    <property type="term" value="P:maltose transport"/>
    <property type="evidence" value="ECO:0007669"/>
    <property type="project" value="TreeGrafter"/>
</dbReference>
<dbReference type="GO" id="GO:1901982">
    <property type="term" value="F:maltose binding"/>
    <property type="evidence" value="ECO:0007669"/>
    <property type="project" value="TreeGrafter"/>
</dbReference>
<dbReference type="KEGG" id="tle:Tlet_1291"/>
<keyword evidence="5" id="KW-1185">Reference proteome</keyword>
<keyword evidence="3" id="KW-0732">Signal</keyword>
<evidence type="ECO:0000313" key="4">
    <source>
        <dbReference type="EMBL" id="ABV33849.1"/>
    </source>
</evidence>
<dbReference type="Proteomes" id="UP000002016">
    <property type="component" value="Chromosome"/>
</dbReference>
<gene>
    <name evidence="4" type="ordered locus">Tlet_1291</name>
</gene>
<reference evidence="4 5" key="1">
    <citation type="submission" date="2007-08" db="EMBL/GenBank/DDBJ databases">
        <title>Complete sequence of Thermotoga lettingae TMO.</title>
        <authorList>
            <consortium name="US DOE Joint Genome Institute"/>
            <person name="Copeland A."/>
            <person name="Lucas S."/>
            <person name="Lapidus A."/>
            <person name="Barry K."/>
            <person name="Glavina del Rio T."/>
            <person name="Dalin E."/>
            <person name="Tice H."/>
            <person name="Pitluck S."/>
            <person name="Foster B."/>
            <person name="Bruce D."/>
            <person name="Schmutz J."/>
            <person name="Larimer F."/>
            <person name="Land M."/>
            <person name="Hauser L."/>
            <person name="Kyrpides N."/>
            <person name="Mikhailova N."/>
            <person name="Nelson K."/>
            <person name="Gogarten J.P."/>
            <person name="Noll K."/>
            <person name="Richardson P."/>
        </authorList>
    </citation>
    <scope>NUCLEOTIDE SEQUENCE [LARGE SCALE GENOMIC DNA]</scope>
    <source>
        <strain evidence="5">ATCC BAA-301 / DSM 14385 / NBRC 107922 / TMO</strain>
    </source>
</reference>
<protein>
    <submittedName>
        <fullName evidence="4">Extracellular solute-binding protein family 1</fullName>
    </submittedName>
</protein>
<evidence type="ECO:0000256" key="3">
    <source>
        <dbReference type="ARBA" id="ARBA00022729"/>
    </source>
</evidence>
<organism evidence="4 5">
    <name type="scientific">Pseudothermotoga lettingae (strain ATCC BAA-301 / DSM 14385 / NBRC 107922 / TMO)</name>
    <name type="common">Thermotoga lettingae</name>
    <dbReference type="NCBI Taxonomy" id="416591"/>
    <lineage>
        <taxon>Bacteria</taxon>
        <taxon>Thermotogati</taxon>
        <taxon>Thermotogota</taxon>
        <taxon>Thermotogae</taxon>
        <taxon>Thermotogales</taxon>
        <taxon>Thermotogaceae</taxon>
        <taxon>Pseudothermotoga</taxon>
    </lineage>
</organism>
<dbReference type="STRING" id="416591.Tlet_1291"/>
<dbReference type="AlphaFoldDB" id="A8F6R5"/>
<name>A8F6R5_PSELT</name>
<comment type="similarity">
    <text evidence="1">Belongs to the bacterial solute-binding protein 1 family.</text>
</comment>
<dbReference type="eggNOG" id="COG1653">
    <property type="taxonomic scope" value="Bacteria"/>
</dbReference>
<dbReference type="PANTHER" id="PTHR30061:SF50">
    <property type="entry name" value="MALTOSE_MALTODEXTRIN-BINDING PERIPLASMIC PROTEIN"/>
    <property type="match status" value="1"/>
</dbReference>
<reference evidence="4 5" key="2">
    <citation type="journal article" date="2009" name="Proc. Natl. Acad. Sci. U.S.A.">
        <title>On the chimeric nature, thermophilic origin, and phylogenetic placement of the Thermotogales.</title>
        <authorList>
            <person name="Zhaxybayeva O."/>
            <person name="Swithers K.S."/>
            <person name="Lapierre P."/>
            <person name="Fournier G.P."/>
            <person name="Bickhart D.M."/>
            <person name="DeBoy R.T."/>
            <person name="Nelson K.E."/>
            <person name="Nesbo C.L."/>
            <person name="Doolittle W.F."/>
            <person name="Gogarten J.P."/>
            <person name="Noll K.M."/>
        </authorList>
    </citation>
    <scope>NUCLEOTIDE SEQUENCE [LARGE SCALE GENOMIC DNA]</scope>
    <source>
        <strain evidence="5">ATCC BAA-301 / DSM 14385 / NBRC 107922 / TMO</strain>
    </source>
</reference>
<dbReference type="InterPro" id="IPR006059">
    <property type="entry name" value="SBP"/>
</dbReference>
<dbReference type="PANTHER" id="PTHR30061">
    <property type="entry name" value="MALTOSE-BINDING PERIPLASMIC PROTEIN"/>
    <property type="match status" value="1"/>
</dbReference>
<dbReference type="EMBL" id="CP000812">
    <property type="protein sequence ID" value="ABV33849.1"/>
    <property type="molecule type" value="Genomic_DNA"/>
</dbReference>
<dbReference type="GO" id="GO:0055052">
    <property type="term" value="C:ATP-binding cassette (ABC) transporter complex, substrate-binding subunit-containing"/>
    <property type="evidence" value="ECO:0007669"/>
    <property type="project" value="TreeGrafter"/>
</dbReference>
<evidence type="ECO:0000313" key="5">
    <source>
        <dbReference type="Proteomes" id="UP000002016"/>
    </source>
</evidence>
<proteinExistence type="inferred from homology"/>
<dbReference type="SUPFAM" id="SSF53850">
    <property type="entry name" value="Periplasmic binding protein-like II"/>
    <property type="match status" value="1"/>
</dbReference>
<dbReference type="HOGENOM" id="CLU_031285_10_5_0"/>